<gene>
    <name evidence="1" type="ORF">N8T08_005872</name>
</gene>
<dbReference type="EMBL" id="JAOPJF010000034">
    <property type="protein sequence ID" value="KAK1143963.1"/>
    <property type="molecule type" value="Genomic_DNA"/>
</dbReference>
<sequence length="103" mass="11581">MAKCVSIAGIDKANLTYALWHRSSVAMWFALNGRAPPTLTRDEAQTMGQDCDWSFDYLAGRVMKCNLSGDSVDPWGYDRDNGDGAERSSLLFCRPKERSKRSR</sequence>
<accession>A0ACC3B1I4</accession>
<proteinExistence type="predicted"/>
<evidence type="ECO:0000313" key="2">
    <source>
        <dbReference type="Proteomes" id="UP001177260"/>
    </source>
</evidence>
<reference evidence="1 2" key="1">
    <citation type="journal article" date="2023" name="ACS Omega">
        <title>Identification of the Neoaspergillic Acid Biosynthesis Gene Cluster by Establishing an In Vitro CRISPR-Ribonucleoprotein Genetic System in Aspergillus melleus.</title>
        <authorList>
            <person name="Yuan B."/>
            <person name="Grau M.F."/>
            <person name="Murata R.M."/>
            <person name="Torok T."/>
            <person name="Venkateswaran K."/>
            <person name="Stajich J.E."/>
            <person name="Wang C.C.C."/>
        </authorList>
    </citation>
    <scope>NUCLEOTIDE SEQUENCE [LARGE SCALE GENOMIC DNA]</scope>
    <source>
        <strain evidence="1 2">IMV 1140</strain>
    </source>
</reference>
<name>A0ACC3B1I4_9EURO</name>
<evidence type="ECO:0000313" key="1">
    <source>
        <dbReference type="EMBL" id="KAK1143963.1"/>
    </source>
</evidence>
<protein>
    <submittedName>
        <fullName evidence="1">Uncharacterized protein</fullName>
    </submittedName>
</protein>
<comment type="caution">
    <text evidence="1">The sequence shown here is derived from an EMBL/GenBank/DDBJ whole genome shotgun (WGS) entry which is preliminary data.</text>
</comment>
<keyword evidence="2" id="KW-1185">Reference proteome</keyword>
<organism evidence="1 2">
    <name type="scientific">Aspergillus melleus</name>
    <dbReference type="NCBI Taxonomy" id="138277"/>
    <lineage>
        <taxon>Eukaryota</taxon>
        <taxon>Fungi</taxon>
        <taxon>Dikarya</taxon>
        <taxon>Ascomycota</taxon>
        <taxon>Pezizomycotina</taxon>
        <taxon>Eurotiomycetes</taxon>
        <taxon>Eurotiomycetidae</taxon>
        <taxon>Eurotiales</taxon>
        <taxon>Aspergillaceae</taxon>
        <taxon>Aspergillus</taxon>
        <taxon>Aspergillus subgen. Circumdati</taxon>
    </lineage>
</organism>
<dbReference type="Proteomes" id="UP001177260">
    <property type="component" value="Unassembled WGS sequence"/>
</dbReference>